<gene>
    <name evidence="6" type="ORF">GCM10022197_42060</name>
</gene>
<sequence length="309" mass="32197">MSILIRVRGALPSLRPAEQRVAEAVLADPAGVSERSITSLARLCRTSETTVLRFCRALGLAGYPELRIALARAAQGEENDRASGTASDGEIVETDSLAEMVAKITYADQRSIADTGAAVDVAALAAAVDAIAKARRVDVYGVGASALVGQELHGKLHKLGVASCVWADPHAALSSAAGLGSGDVAIGISHTGTTIDVIDALRVARTRGATTVGITNFDRAPLVAQSDVVLTTAARETTFRTGAMSSRVSQLVLVDCLFTGVAMRSYDRSVSALDSARAVLRARHTERHERPAALGRPAFARTDGLTVQA</sequence>
<evidence type="ECO:0000259" key="4">
    <source>
        <dbReference type="PROSITE" id="PS51071"/>
    </source>
</evidence>
<keyword evidence="3" id="KW-0804">Transcription</keyword>
<keyword evidence="7" id="KW-1185">Reference proteome</keyword>
<dbReference type="CDD" id="cd05013">
    <property type="entry name" value="SIS_RpiR"/>
    <property type="match status" value="1"/>
</dbReference>
<dbReference type="InterPro" id="IPR036388">
    <property type="entry name" value="WH-like_DNA-bd_sf"/>
</dbReference>
<name>A0ABP6YCK5_9ACTN</name>
<dbReference type="PROSITE" id="PS51464">
    <property type="entry name" value="SIS"/>
    <property type="match status" value="1"/>
</dbReference>
<evidence type="ECO:0000313" key="6">
    <source>
        <dbReference type="EMBL" id="GAA3579995.1"/>
    </source>
</evidence>
<evidence type="ECO:0000313" key="7">
    <source>
        <dbReference type="Proteomes" id="UP001500767"/>
    </source>
</evidence>
<feature type="domain" description="HTH rpiR-type" evidence="4">
    <location>
        <begin position="1"/>
        <end position="77"/>
    </location>
</feature>
<dbReference type="InterPro" id="IPR009057">
    <property type="entry name" value="Homeodomain-like_sf"/>
</dbReference>
<evidence type="ECO:0000256" key="3">
    <source>
        <dbReference type="ARBA" id="ARBA00023163"/>
    </source>
</evidence>
<organism evidence="6 7">
    <name type="scientific">Microlunatus spumicola</name>
    <dbReference type="NCBI Taxonomy" id="81499"/>
    <lineage>
        <taxon>Bacteria</taxon>
        <taxon>Bacillati</taxon>
        <taxon>Actinomycetota</taxon>
        <taxon>Actinomycetes</taxon>
        <taxon>Propionibacteriales</taxon>
        <taxon>Propionibacteriaceae</taxon>
        <taxon>Microlunatus</taxon>
    </lineage>
</organism>
<dbReference type="SUPFAM" id="SSF46689">
    <property type="entry name" value="Homeodomain-like"/>
    <property type="match status" value="1"/>
</dbReference>
<dbReference type="Proteomes" id="UP001500767">
    <property type="component" value="Unassembled WGS sequence"/>
</dbReference>
<proteinExistence type="predicted"/>
<dbReference type="Gene3D" id="3.40.50.10490">
    <property type="entry name" value="Glucose-6-phosphate isomerase like protein, domain 1"/>
    <property type="match status" value="1"/>
</dbReference>
<dbReference type="Pfam" id="PF01418">
    <property type="entry name" value="HTH_6"/>
    <property type="match status" value="1"/>
</dbReference>
<protein>
    <submittedName>
        <fullName evidence="6">MurR/RpiR family transcriptional regulator</fullName>
    </submittedName>
</protein>
<keyword evidence="2" id="KW-0238">DNA-binding</keyword>
<dbReference type="Gene3D" id="1.10.10.10">
    <property type="entry name" value="Winged helix-like DNA-binding domain superfamily/Winged helix DNA-binding domain"/>
    <property type="match status" value="1"/>
</dbReference>
<dbReference type="Pfam" id="PF01380">
    <property type="entry name" value="SIS"/>
    <property type="match status" value="1"/>
</dbReference>
<dbReference type="InterPro" id="IPR001347">
    <property type="entry name" value="SIS_dom"/>
</dbReference>
<dbReference type="PANTHER" id="PTHR30514">
    <property type="entry name" value="GLUCOKINASE"/>
    <property type="match status" value="1"/>
</dbReference>
<comment type="caution">
    <text evidence="6">The sequence shown here is derived from an EMBL/GenBank/DDBJ whole genome shotgun (WGS) entry which is preliminary data.</text>
</comment>
<dbReference type="InterPro" id="IPR000281">
    <property type="entry name" value="HTH_RpiR"/>
</dbReference>
<dbReference type="SUPFAM" id="SSF53697">
    <property type="entry name" value="SIS domain"/>
    <property type="match status" value="1"/>
</dbReference>
<dbReference type="PROSITE" id="PS51071">
    <property type="entry name" value="HTH_RPIR"/>
    <property type="match status" value="1"/>
</dbReference>
<dbReference type="PANTHER" id="PTHR30514:SF1">
    <property type="entry name" value="HTH-TYPE TRANSCRIPTIONAL REGULATOR HEXR-RELATED"/>
    <property type="match status" value="1"/>
</dbReference>
<evidence type="ECO:0000256" key="2">
    <source>
        <dbReference type="ARBA" id="ARBA00023125"/>
    </source>
</evidence>
<evidence type="ECO:0000256" key="1">
    <source>
        <dbReference type="ARBA" id="ARBA00023015"/>
    </source>
</evidence>
<dbReference type="InterPro" id="IPR035472">
    <property type="entry name" value="RpiR-like_SIS"/>
</dbReference>
<evidence type="ECO:0000259" key="5">
    <source>
        <dbReference type="PROSITE" id="PS51464"/>
    </source>
</evidence>
<reference evidence="7" key="1">
    <citation type="journal article" date="2019" name="Int. J. Syst. Evol. Microbiol.">
        <title>The Global Catalogue of Microorganisms (GCM) 10K type strain sequencing project: providing services to taxonomists for standard genome sequencing and annotation.</title>
        <authorList>
            <consortium name="The Broad Institute Genomics Platform"/>
            <consortium name="The Broad Institute Genome Sequencing Center for Infectious Disease"/>
            <person name="Wu L."/>
            <person name="Ma J."/>
        </authorList>
    </citation>
    <scope>NUCLEOTIDE SEQUENCE [LARGE SCALE GENOMIC DNA]</scope>
    <source>
        <strain evidence="7">JCM 16540</strain>
    </source>
</reference>
<dbReference type="RefSeq" id="WP_344743019.1">
    <property type="nucleotide sequence ID" value="NZ_BAAAYR010000007.1"/>
</dbReference>
<dbReference type="EMBL" id="BAAAYR010000007">
    <property type="protein sequence ID" value="GAA3579995.1"/>
    <property type="molecule type" value="Genomic_DNA"/>
</dbReference>
<accession>A0ABP6YCK5</accession>
<feature type="domain" description="SIS" evidence="5">
    <location>
        <begin position="127"/>
        <end position="267"/>
    </location>
</feature>
<dbReference type="InterPro" id="IPR047640">
    <property type="entry name" value="RpiR-like"/>
</dbReference>
<dbReference type="InterPro" id="IPR046348">
    <property type="entry name" value="SIS_dom_sf"/>
</dbReference>
<keyword evidence="1" id="KW-0805">Transcription regulation</keyword>